<evidence type="ECO:0000256" key="4">
    <source>
        <dbReference type="ARBA" id="ARBA00022741"/>
    </source>
</evidence>
<evidence type="ECO:0000256" key="2">
    <source>
        <dbReference type="ARBA" id="ARBA00022614"/>
    </source>
</evidence>
<evidence type="ECO:0000259" key="8">
    <source>
        <dbReference type="Pfam" id="PF00931"/>
    </source>
</evidence>
<feature type="domain" description="Disease resistance protein winged helix" evidence="9">
    <location>
        <begin position="417"/>
        <end position="481"/>
    </location>
</feature>
<keyword evidence="2" id="KW-0433">Leucine-rich repeat</keyword>
<keyword evidence="4" id="KW-0547">Nucleotide-binding</keyword>
<dbReference type="Pfam" id="PF23559">
    <property type="entry name" value="WHD_DRP"/>
    <property type="match status" value="1"/>
</dbReference>
<dbReference type="InterPro" id="IPR050905">
    <property type="entry name" value="Plant_NBS-LRR"/>
</dbReference>
<keyword evidence="5" id="KW-0611">Plant defense</keyword>
<dbReference type="PANTHER" id="PTHR33463:SF220">
    <property type="entry name" value="NB-ARC DOMAIN-CONTAINING PROTEIN"/>
    <property type="match status" value="1"/>
</dbReference>
<dbReference type="InterPro" id="IPR032675">
    <property type="entry name" value="LRR_dom_sf"/>
</dbReference>
<dbReference type="InterPro" id="IPR002182">
    <property type="entry name" value="NB-ARC"/>
</dbReference>
<dbReference type="PRINTS" id="PR00364">
    <property type="entry name" value="DISEASERSIST"/>
</dbReference>
<dbReference type="Pfam" id="PF23598">
    <property type="entry name" value="LRR_14"/>
    <property type="match status" value="1"/>
</dbReference>
<dbReference type="PANTHER" id="PTHR33463">
    <property type="entry name" value="NB-ARC DOMAIN-CONTAINING PROTEIN-RELATED"/>
    <property type="match status" value="1"/>
</dbReference>
<sequence length="879" mass="100816">MGNICPCQVQCGDSFINRCWDCTSGQAEYICQLEDNLEALQIAREELRELKEDVIRRLGIEEGGHMKRLEQVQGWLLRVEAKITEVDELIQDGPQQIQKLCLGGCCSKNLKSSYIFGKRVARRLQDVVDLKRKGDFKVLVERSAGEPVIERLIEPTMGLEGMLDKVWNCMIEEEVGLVGIYGMGGVGKTTLLTQINNKFLDTPHDFDVVIWVVVSKDLRLEKVQEEIAKKIGLSSDGQWQYKSFNEKAAEIFKVLRKKKFVLLLDDIWKRIELKDVGVPLSKRQNRSKILFTTRSKAVCSNMEAEKIIKVEPLVWEKAWELFQEKVGADTLGADPDIPGVAEDVARECAGLPLALITIGRAMACKKMPQEWRYAVEMLRKSASNMQGMGDEVFPILKFSYDNLPNYKVKSCFLYCTLFPEDYKISKDGLIEHWICEKFWDDGVNQVDEFNEGYTIIGMLVHACLLEDDGSSVKMHDVIRDMSLWIACEVEKEEHKYLVQAGAQLTKAPEMERWRGTKRLSLMENNIEQLTEVPRCPDLLTLFLCGNGYFKIIPDDFFQFMNALTVLDLSETALKFLPNGISKLVSLQYLNLSRAKIKELPSELMALKKLKYLNLEHNYDLHSIPRKMMSGFPLLQVLRMFSCGVVCYVQDEDAINVERLMLLKHLKVLSITIRHAYVLHRFLTSHKLLSCTQALSLQDLMDAEFSSSTNMLLQKAKSQAPDGLHNPARLRKRSFDRLRHVDVTRCLQLQDLTWLILAPNLTELYVSKCENLEEIISFGKLGKVMDKEENLNPFPRLKVLKLYQLLRLKSIYWNALPFPFLEEITVIECPLLKKLPLNTESAKGKVVIEAEKHWWDSVQWDDEASKTAFQSGFQDLGRRS</sequence>
<evidence type="ECO:0000256" key="5">
    <source>
        <dbReference type="ARBA" id="ARBA00022821"/>
    </source>
</evidence>
<proteinExistence type="inferred from homology"/>
<keyword evidence="3" id="KW-0677">Repeat</keyword>
<dbReference type="Gene3D" id="3.40.50.300">
    <property type="entry name" value="P-loop containing nucleotide triphosphate hydrolases"/>
    <property type="match status" value="1"/>
</dbReference>
<evidence type="ECO:0000256" key="1">
    <source>
        <dbReference type="ARBA" id="ARBA00008894"/>
    </source>
</evidence>
<evidence type="ECO:0008006" key="13">
    <source>
        <dbReference type="Google" id="ProtNLM"/>
    </source>
</evidence>
<evidence type="ECO:0000256" key="6">
    <source>
        <dbReference type="ARBA" id="ARBA00022840"/>
    </source>
</evidence>
<dbReference type="InterPro" id="IPR055414">
    <property type="entry name" value="LRR_R13L4/SHOC2-like"/>
</dbReference>
<keyword evidence="7" id="KW-0175">Coiled coil</keyword>
<dbReference type="Pfam" id="PF00931">
    <property type="entry name" value="NB-ARC"/>
    <property type="match status" value="1"/>
</dbReference>
<dbReference type="Gene3D" id="1.10.10.10">
    <property type="entry name" value="Winged helix-like DNA-binding domain superfamily/Winged helix DNA-binding domain"/>
    <property type="match status" value="1"/>
</dbReference>
<organism evidence="11 12">
    <name type="scientific">Hevea brasiliensis</name>
    <name type="common">Para rubber tree</name>
    <name type="synonym">Siphonia brasiliensis</name>
    <dbReference type="NCBI Taxonomy" id="3981"/>
    <lineage>
        <taxon>Eukaryota</taxon>
        <taxon>Viridiplantae</taxon>
        <taxon>Streptophyta</taxon>
        <taxon>Embryophyta</taxon>
        <taxon>Tracheophyta</taxon>
        <taxon>Spermatophyta</taxon>
        <taxon>Magnoliopsida</taxon>
        <taxon>eudicotyledons</taxon>
        <taxon>Gunneridae</taxon>
        <taxon>Pentapetalae</taxon>
        <taxon>rosids</taxon>
        <taxon>fabids</taxon>
        <taxon>Malpighiales</taxon>
        <taxon>Euphorbiaceae</taxon>
        <taxon>Crotonoideae</taxon>
        <taxon>Micrandreae</taxon>
        <taxon>Hevea</taxon>
    </lineage>
</organism>
<comment type="similarity">
    <text evidence="1">Belongs to the disease resistance NB-LRR family.</text>
</comment>
<keyword evidence="12" id="KW-1185">Reference proteome</keyword>
<dbReference type="InterPro" id="IPR058922">
    <property type="entry name" value="WHD_DRP"/>
</dbReference>
<dbReference type="Proteomes" id="UP001174677">
    <property type="component" value="Chromosome 1"/>
</dbReference>
<reference evidence="11" key="1">
    <citation type="journal article" date="2023" name="Plant Biotechnol. J.">
        <title>Chromosome-level wild Hevea brasiliensis genome provides new tools for genomic-assisted breeding and valuable loci to elevate rubber yield.</title>
        <authorList>
            <person name="Cheng H."/>
            <person name="Song X."/>
            <person name="Hu Y."/>
            <person name="Wu T."/>
            <person name="Yang Q."/>
            <person name="An Z."/>
            <person name="Feng S."/>
            <person name="Deng Z."/>
            <person name="Wu W."/>
            <person name="Zeng X."/>
            <person name="Tu M."/>
            <person name="Wang X."/>
            <person name="Huang H."/>
        </authorList>
    </citation>
    <scope>NUCLEOTIDE SEQUENCE</scope>
    <source>
        <strain evidence="11">MT/VB/25A 57/8</strain>
    </source>
</reference>
<dbReference type="SUPFAM" id="SSF52540">
    <property type="entry name" value="P-loop containing nucleoside triphosphate hydrolases"/>
    <property type="match status" value="1"/>
</dbReference>
<evidence type="ECO:0000313" key="11">
    <source>
        <dbReference type="EMBL" id="KAJ9190051.1"/>
    </source>
</evidence>
<evidence type="ECO:0000259" key="9">
    <source>
        <dbReference type="Pfam" id="PF23559"/>
    </source>
</evidence>
<evidence type="ECO:0000256" key="3">
    <source>
        <dbReference type="ARBA" id="ARBA00022737"/>
    </source>
</evidence>
<dbReference type="InterPro" id="IPR027417">
    <property type="entry name" value="P-loop_NTPase"/>
</dbReference>
<dbReference type="SUPFAM" id="SSF52058">
    <property type="entry name" value="L domain-like"/>
    <property type="match status" value="1"/>
</dbReference>
<protein>
    <recommendedName>
        <fullName evidence="13">NB-ARC domain-containing protein</fullName>
    </recommendedName>
</protein>
<dbReference type="InterPro" id="IPR036388">
    <property type="entry name" value="WH-like_DNA-bd_sf"/>
</dbReference>
<keyword evidence="6" id="KW-0067">ATP-binding</keyword>
<name>A0ABQ9NC19_HEVBR</name>
<dbReference type="InterPro" id="IPR042197">
    <property type="entry name" value="Apaf_helical"/>
</dbReference>
<dbReference type="Gene3D" id="3.80.10.10">
    <property type="entry name" value="Ribonuclease Inhibitor"/>
    <property type="match status" value="1"/>
</dbReference>
<evidence type="ECO:0000259" key="10">
    <source>
        <dbReference type="Pfam" id="PF23598"/>
    </source>
</evidence>
<feature type="coiled-coil region" evidence="7">
    <location>
        <begin position="30"/>
        <end position="57"/>
    </location>
</feature>
<accession>A0ABQ9NC19</accession>
<dbReference type="EMBL" id="JARPOI010000001">
    <property type="protein sequence ID" value="KAJ9190051.1"/>
    <property type="molecule type" value="Genomic_DNA"/>
</dbReference>
<dbReference type="Gene3D" id="1.10.8.430">
    <property type="entry name" value="Helical domain of apoptotic protease-activating factors"/>
    <property type="match status" value="1"/>
</dbReference>
<comment type="caution">
    <text evidence="11">The sequence shown here is derived from an EMBL/GenBank/DDBJ whole genome shotgun (WGS) entry which is preliminary data.</text>
</comment>
<evidence type="ECO:0000313" key="12">
    <source>
        <dbReference type="Proteomes" id="UP001174677"/>
    </source>
</evidence>
<feature type="domain" description="Disease resistance R13L4/SHOC-2-like LRR" evidence="10">
    <location>
        <begin position="562"/>
        <end position="774"/>
    </location>
</feature>
<gene>
    <name evidence="11" type="ORF">P3X46_001286</name>
</gene>
<evidence type="ECO:0000256" key="7">
    <source>
        <dbReference type="SAM" id="Coils"/>
    </source>
</evidence>
<feature type="domain" description="NB-ARC" evidence="8">
    <location>
        <begin position="160"/>
        <end position="330"/>
    </location>
</feature>